<feature type="compositionally biased region" description="Basic and acidic residues" evidence="1">
    <location>
        <begin position="62"/>
        <end position="72"/>
    </location>
</feature>
<evidence type="ECO:0000313" key="2">
    <source>
        <dbReference type="EMBL" id="KAG0267753.1"/>
    </source>
</evidence>
<keyword evidence="3" id="KW-1185">Reference proteome</keyword>
<dbReference type="AlphaFoldDB" id="A0A9P6UBM5"/>
<reference evidence="2" key="1">
    <citation type="journal article" date="2020" name="Fungal Divers.">
        <title>Resolving the Mortierellaceae phylogeny through synthesis of multi-gene phylogenetics and phylogenomics.</title>
        <authorList>
            <person name="Vandepol N."/>
            <person name="Liber J."/>
            <person name="Desiro A."/>
            <person name="Na H."/>
            <person name="Kennedy M."/>
            <person name="Barry K."/>
            <person name="Grigoriev I.V."/>
            <person name="Miller A.N."/>
            <person name="O'Donnell K."/>
            <person name="Stajich J.E."/>
            <person name="Bonito G."/>
        </authorList>
    </citation>
    <scope>NUCLEOTIDE SEQUENCE</scope>
    <source>
        <strain evidence="2">BC1065</strain>
    </source>
</reference>
<feature type="region of interest" description="Disordered" evidence="1">
    <location>
        <begin position="233"/>
        <end position="292"/>
    </location>
</feature>
<gene>
    <name evidence="2" type="ORF">DFQ27_008398</name>
</gene>
<feature type="compositionally biased region" description="Polar residues" evidence="1">
    <location>
        <begin position="265"/>
        <end position="274"/>
    </location>
</feature>
<feature type="compositionally biased region" description="Low complexity" evidence="1">
    <location>
        <begin position="233"/>
        <end position="257"/>
    </location>
</feature>
<organism evidence="2 3">
    <name type="scientific">Actinomortierella ambigua</name>
    <dbReference type="NCBI Taxonomy" id="1343610"/>
    <lineage>
        <taxon>Eukaryota</taxon>
        <taxon>Fungi</taxon>
        <taxon>Fungi incertae sedis</taxon>
        <taxon>Mucoromycota</taxon>
        <taxon>Mortierellomycotina</taxon>
        <taxon>Mortierellomycetes</taxon>
        <taxon>Mortierellales</taxon>
        <taxon>Mortierellaceae</taxon>
        <taxon>Actinomortierella</taxon>
    </lineage>
</organism>
<evidence type="ECO:0000313" key="3">
    <source>
        <dbReference type="Proteomes" id="UP000807716"/>
    </source>
</evidence>
<sequence>MGGVSSALQQGWKEGNQPSKRGMMKQKQPKSAAAAAGTVLPAPVLPPARTSVASSVQAASTKDAEQLKEKEGASLGGGIDGGGDVDVDGESEGSDDGVGDNAGDNAGEDTGEDAGEDIGENAGADAGAREDNKENSKAATEVPFISSTLMVVSSMVPEDTDAGATEADEHTMPLQEPAMLTSEMGRCSLESLTLESLTLENQNLEGGAMEASSSPGNTGYADATFMTMSKITTTTTDNSETTSHPDDTTTMNTTMDNSETHPDETTATPDTLTKTVGDAIRPNIEETAANNA</sequence>
<dbReference type="Proteomes" id="UP000807716">
    <property type="component" value="Unassembled WGS sequence"/>
</dbReference>
<proteinExistence type="predicted"/>
<feature type="compositionally biased region" description="Basic and acidic residues" evidence="1">
    <location>
        <begin position="127"/>
        <end position="136"/>
    </location>
</feature>
<name>A0A9P6UBM5_9FUNG</name>
<evidence type="ECO:0000256" key="1">
    <source>
        <dbReference type="SAM" id="MobiDB-lite"/>
    </source>
</evidence>
<feature type="compositionally biased region" description="Acidic residues" evidence="1">
    <location>
        <begin position="83"/>
        <end position="98"/>
    </location>
</feature>
<comment type="caution">
    <text evidence="2">The sequence shown here is derived from an EMBL/GenBank/DDBJ whole genome shotgun (WGS) entry which is preliminary data.</text>
</comment>
<protein>
    <submittedName>
        <fullName evidence="2">Uncharacterized protein</fullName>
    </submittedName>
</protein>
<feature type="compositionally biased region" description="Low complexity" evidence="1">
    <location>
        <begin position="32"/>
        <end position="61"/>
    </location>
</feature>
<dbReference type="EMBL" id="JAAAJB010000070">
    <property type="protein sequence ID" value="KAG0267753.1"/>
    <property type="molecule type" value="Genomic_DNA"/>
</dbReference>
<accession>A0A9P6UBM5</accession>
<feature type="region of interest" description="Disordered" evidence="1">
    <location>
        <begin position="1"/>
        <end position="141"/>
    </location>
</feature>
<feature type="compositionally biased region" description="Acidic residues" evidence="1">
    <location>
        <begin position="106"/>
        <end position="119"/>
    </location>
</feature>